<keyword evidence="2" id="KW-1185">Reference proteome</keyword>
<reference evidence="1 2" key="1">
    <citation type="submission" date="2018-06" db="EMBL/GenBank/DDBJ databases">
        <title>The draft genome sequences of strains SCU63 and S1.</title>
        <authorList>
            <person name="Gan L."/>
        </authorList>
    </citation>
    <scope>NUCLEOTIDE SEQUENCE [LARGE SCALE GENOMIC DNA]</scope>
    <source>
        <strain evidence="1 2">SCU63</strain>
    </source>
</reference>
<accession>A0A365L5S5</accession>
<protein>
    <submittedName>
        <fullName evidence="1">Uncharacterized protein</fullName>
    </submittedName>
</protein>
<gene>
    <name evidence="1" type="ORF">DP120_00205</name>
</gene>
<dbReference type="EMBL" id="QLZR01000001">
    <property type="protein sequence ID" value="RAZ80749.1"/>
    <property type="molecule type" value="Genomic_DNA"/>
</dbReference>
<organism evidence="1 2">
    <name type="scientific">Planococcus halotolerans</name>
    <dbReference type="NCBI Taxonomy" id="2233542"/>
    <lineage>
        <taxon>Bacteria</taxon>
        <taxon>Bacillati</taxon>
        <taxon>Bacillota</taxon>
        <taxon>Bacilli</taxon>
        <taxon>Bacillales</taxon>
        <taxon>Caryophanaceae</taxon>
        <taxon>Planococcus</taxon>
    </lineage>
</organism>
<sequence length="66" mass="7660">MPKNISREIVAAINAYDTNAVNFNMIKWTVQKESPLEKEGFINLTEKKFEFFMISFCGNEHAVQVF</sequence>
<dbReference type="Proteomes" id="UP000251002">
    <property type="component" value="Unassembled WGS sequence"/>
</dbReference>
<evidence type="ECO:0000313" key="2">
    <source>
        <dbReference type="Proteomes" id="UP000251002"/>
    </source>
</evidence>
<evidence type="ECO:0000313" key="1">
    <source>
        <dbReference type="EMBL" id="RAZ80749.1"/>
    </source>
</evidence>
<comment type="caution">
    <text evidence="1">The sequence shown here is derived from an EMBL/GenBank/DDBJ whole genome shotgun (WGS) entry which is preliminary data.</text>
</comment>
<dbReference type="AlphaFoldDB" id="A0A365L5S5"/>
<proteinExistence type="predicted"/>
<name>A0A365L5S5_9BACL</name>